<evidence type="ECO:0000313" key="4">
    <source>
        <dbReference type="Proteomes" id="UP000299102"/>
    </source>
</evidence>
<feature type="region of interest" description="Disordered" evidence="2">
    <location>
        <begin position="129"/>
        <end position="148"/>
    </location>
</feature>
<keyword evidence="1" id="KW-0175">Coiled coil</keyword>
<accession>A0A4C1ZES7</accession>
<proteinExistence type="predicted"/>
<sequence length="288" mass="31797">MPTTRSNHGRKGDTSAARVQPIAIGATLVMESPESPSETTIAAPTTVPTTDVTQRPLLIHGARSINSRRTIRQITIAQAKERLARAEAELARASLERIEAESALSADDAASQIDKAAIVKEWAESQHPEEYEALPPITAPPAPAAHTQSNNIGVTALAAAIAQVSRTSAPPKYVQELPLFDGTSGEWLNFKATFRDTKQFFSNTENLIRLRRSLKVARRQLIAYSTAKQIPKRRRIQPNYHTWLNFEPRGQRCGRYAAPEDLHARLSGTSETKPDEYNEHTHAPPRDS</sequence>
<dbReference type="Proteomes" id="UP000299102">
    <property type="component" value="Unassembled WGS sequence"/>
</dbReference>
<dbReference type="EMBL" id="BGZK01001832">
    <property type="protein sequence ID" value="GBP87036.1"/>
    <property type="molecule type" value="Genomic_DNA"/>
</dbReference>
<evidence type="ECO:0000256" key="1">
    <source>
        <dbReference type="SAM" id="Coils"/>
    </source>
</evidence>
<feature type="coiled-coil region" evidence="1">
    <location>
        <begin position="76"/>
        <end position="103"/>
    </location>
</feature>
<feature type="compositionally biased region" description="Basic and acidic residues" evidence="2">
    <location>
        <begin position="272"/>
        <end position="288"/>
    </location>
</feature>
<organism evidence="3 4">
    <name type="scientific">Eumeta variegata</name>
    <name type="common">Bagworm moth</name>
    <name type="synonym">Eumeta japonica</name>
    <dbReference type="NCBI Taxonomy" id="151549"/>
    <lineage>
        <taxon>Eukaryota</taxon>
        <taxon>Metazoa</taxon>
        <taxon>Ecdysozoa</taxon>
        <taxon>Arthropoda</taxon>
        <taxon>Hexapoda</taxon>
        <taxon>Insecta</taxon>
        <taxon>Pterygota</taxon>
        <taxon>Neoptera</taxon>
        <taxon>Endopterygota</taxon>
        <taxon>Lepidoptera</taxon>
        <taxon>Glossata</taxon>
        <taxon>Ditrysia</taxon>
        <taxon>Tineoidea</taxon>
        <taxon>Psychidae</taxon>
        <taxon>Oiketicinae</taxon>
        <taxon>Eumeta</taxon>
    </lineage>
</organism>
<dbReference type="OrthoDB" id="10066767at2759"/>
<evidence type="ECO:0000256" key="2">
    <source>
        <dbReference type="SAM" id="MobiDB-lite"/>
    </source>
</evidence>
<protein>
    <submittedName>
        <fullName evidence="3">Uncharacterized protein</fullName>
    </submittedName>
</protein>
<dbReference type="AlphaFoldDB" id="A0A4C1ZES7"/>
<keyword evidence="4" id="KW-1185">Reference proteome</keyword>
<comment type="caution">
    <text evidence="3">The sequence shown here is derived from an EMBL/GenBank/DDBJ whole genome shotgun (WGS) entry which is preliminary data.</text>
</comment>
<gene>
    <name evidence="3" type="ORF">EVAR_65511_1</name>
</gene>
<name>A0A4C1ZES7_EUMVA</name>
<reference evidence="3 4" key="1">
    <citation type="journal article" date="2019" name="Commun. Biol.">
        <title>The bagworm genome reveals a unique fibroin gene that provides high tensile strength.</title>
        <authorList>
            <person name="Kono N."/>
            <person name="Nakamura H."/>
            <person name="Ohtoshi R."/>
            <person name="Tomita M."/>
            <person name="Numata K."/>
            <person name="Arakawa K."/>
        </authorList>
    </citation>
    <scope>NUCLEOTIDE SEQUENCE [LARGE SCALE GENOMIC DNA]</scope>
</reference>
<feature type="region of interest" description="Disordered" evidence="2">
    <location>
        <begin position="260"/>
        <end position="288"/>
    </location>
</feature>
<evidence type="ECO:0000313" key="3">
    <source>
        <dbReference type="EMBL" id="GBP87036.1"/>
    </source>
</evidence>